<accession>A0A9D2MQX5</accession>
<dbReference type="PANTHER" id="PTHR43391:SF14">
    <property type="entry name" value="DEHYDROGENASE_REDUCTASE SDR FAMILY PROTEIN 7-LIKE"/>
    <property type="match status" value="1"/>
</dbReference>
<reference evidence="4" key="1">
    <citation type="journal article" date="2021" name="PeerJ">
        <title>Extensive microbial diversity within the chicken gut microbiome revealed by metagenomics and culture.</title>
        <authorList>
            <person name="Gilroy R."/>
            <person name="Ravi A."/>
            <person name="Getino M."/>
            <person name="Pursley I."/>
            <person name="Horton D.L."/>
            <person name="Alikhan N.F."/>
            <person name="Baker D."/>
            <person name="Gharbi K."/>
            <person name="Hall N."/>
            <person name="Watson M."/>
            <person name="Adriaenssens E.M."/>
            <person name="Foster-Nyarko E."/>
            <person name="Jarju S."/>
            <person name="Secka A."/>
            <person name="Antonio M."/>
            <person name="Oren A."/>
            <person name="Chaudhuri R.R."/>
            <person name="La Ragione R."/>
            <person name="Hildebrand F."/>
            <person name="Pallen M.J."/>
        </authorList>
    </citation>
    <scope>NUCLEOTIDE SEQUENCE</scope>
    <source>
        <strain evidence="4">USAMLcec3-2134</strain>
    </source>
</reference>
<evidence type="ECO:0000313" key="5">
    <source>
        <dbReference type="Proteomes" id="UP000886883"/>
    </source>
</evidence>
<dbReference type="InterPro" id="IPR020904">
    <property type="entry name" value="Sc_DH/Rdtase_CS"/>
</dbReference>
<dbReference type="InterPro" id="IPR002347">
    <property type="entry name" value="SDR_fam"/>
</dbReference>
<dbReference type="InterPro" id="IPR036291">
    <property type="entry name" value="NAD(P)-bd_dom_sf"/>
</dbReference>
<evidence type="ECO:0000313" key="4">
    <source>
        <dbReference type="EMBL" id="HJB90528.1"/>
    </source>
</evidence>
<dbReference type="SUPFAM" id="SSF51735">
    <property type="entry name" value="NAD(P)-binding Rossmann-fold domains"/>
    <property type="match status" value="1"/>
</dbReference>
<dbReference type="CDD" id="cd05233">
    <property type="entry name" value="SDR_c"/>
    <property type="match status" value="1"/>
</dbReference>
<dbReference type="Pfam" id="PF00106">
    <property type="entry name" value="adh_short"/>
    <property type="match status" value="1"/>
</dbReference>
<evidence type="ECO:0000256" key="3">
    <source>
        <dbReference type="ARBA" id="ARBA00023002"/>
    </source>
</evidence>
<dbReference type="PRINTS" id="PR00081">
    <property type="entry name" value="GDHRDH"/>
</dbReference>
<name>A0A9D2MQX5_9FIRM</name>
<proteinExistence type="inferred from homology"/>
<protein>
    <submittedName>
        <fullName evidence="4">SDR family NAD(P)-dependent oxidoreductase</fullName>
    </submittedName>
</protein>
<dbReference type="EMBL" id="DWXE01000010">
    <property type="protein sequence ID" value="HJB90528.1"/>
    <property type="molecule type" value="Genomic_DNA"/>
</dbReference>
<dbReference type="AlphaFoldDB" id="A0A9D2MQX5"/>
<comment type="caution">
    <text evidence="4">The sequence shown here is derived from an EMBL/GenBank/DDBJ whole genome shotgun (WGS) entry which is preliminary data.</text>
</comment>
<dbReference type="Gene3D" id="3.40.50.720">
    <property type="entry name" value="NAD(P)-binding Rossmann-like Domain"/>
    <property type="match status" value="1"/>
</dbReference>
<dbReference type="PANTHER" id="PTHR43391">
    <property type="entry name" value="RETINOL DEHYDROGENASE-RELATED"/>
    <property type="match status" value="1"/>
</dbReference>
<dbReference type="GO" id="GO:0016491">
    <property type="term" value="F:oxidoreductase activity"/>
    <property type="evidence" value="ECO:0007669"/>
    <property type="project" value="UniProtKB-KW"/>
</dbReference>
<dbReference type="Proteomes" id="UP000886883">
    <property type="component" value="Unassembled WGS sequence"/>
</dbReference>
<evidence type="ECO:0000256" key="2">
    <source>
        <dbReference type="ARBA" id="ARBA00022857"/>
    </source>
</evidence>
<keyword evidence="3" id="KW-0560">Oxidoreductase</keyword>
<keyword evidence="2" id="KW-0521">NADP</keyword>
<organism evidence="4 5">
    <name type="scientific">Candidatus Eisenbergiella merdigallinarum</name>
    <dbReference type="NCBI Taxonomy" id="2838552"/>
    <lineage>
        <taxon>Bacteria</taxon>
        <taxon>Bacillati</taxon>
        <taxon>Bacillota</taxon>
        <taxon>Clostridia</taxon>
        <taxon>Lachnospirales</taxon>
        <taxon>Lachnospiraceae</taxon>
        <taxon>Eisenbergiella</taxon>
    </lineage>
</organism>
<sequence length="270" mass="30229">MNVIIITGASSGMGREFALQLDRGLRSIDEFWLVSRRAERMKELAKSLRHRVKILPLDLGEQADIRLFCEVLEEEKPAVRMLINCAGYGLIGDFSDLSLREQAGEVDVNCRALMEITHACLPYMKEKSRIIQMASSAAFLPQPGFSVYAATKAFVLSFSRALREELKSRRIYVTAVCPGPVSTEFFEVAEQYGSVLGIKKYVMAQPERVVRAALAASCKNRPMSVYGAAINAFWIMTRLLPQDPVLHLTYRMKKRGERGAADPGKDCQTE</sequence>
<reference evidence="4" key="2">
    <citation type="submission" date="2021-04" db="EMBL/GenBank/DDBJ databases">
        <authorList>
            <person name="Gilroy R."/>
        </authorList>
    </citation>
    <scope>NUCLEOTIDE SEQUENCE</scope>
    <source>
        <strain evidence="4">USAMLcec3-2134</strain>
    </source>
</reference>
<evidence type="ECO:0000256" key="1">
    <source>
        <dbReference type="ARBA" id="ARBA00006484"/>
    </source>
</evidence>
<dbReference type="PROSITE" id="PS00061">
    <property type="entry name" value="ADH_SHORT"/>
    <property type="match status" value="1"/>
</dbReference>
<gene>
    <name evidence="4" type="ORF">H9763_03555</name>
</gene>
<dbReference type="PIRSF" id="PIRSF000126">
    <property type="entry name" value="11-beta-HSD1"/>
    <property type="match status" value="1"/>
</dbReference>
<comment type="similarity">
    <text evidence="1">Belongs to the short-chain dehydrogenases/reductases (SDR) family.</text>
</comment>